<gene>
    <name evidence="2" type="ORF">O0235_02115</name>
</gene>
<evidence type="ECO:0000313" key="3">
    <source>
        <dbReference type="Proteomes" id="UP001212803"/>
    </source>
</evidence>
<dbReference type="InterPro" id="IPR029069">
    <property type="entry name" value="HotDog_dom_sf"/>
</dbReference>
<dbReference type="SUPFAM" id="SSF54637">
    <property type="entry name" value="Thioesterase/thiol ester dehydrase-isomerase"/>
    <property type="match status" value="1"/>
</dbReference>
<reference evidence="2 3" key="1">
    <citation type="journal article" date="2023" name="ISME J.">
        <title>Thermophilic Dehalococcoidia with unusual traits shed light on an unexpected past.</title>
        <authorList>
            <person name="Palmer M."/>
            <person name="Covington J.K."/>
            <person name="Zhou E.M."/>
            <person name="Thomas S.C."/>
            <person name="Habib N."/>
            <person name="Seymour C.O."/>
            <person name="Lai D."/>
            <person name="Johnston J."/>
            <person name="Hashimi A."/>
            <person name="Jiao J.Y."/>
            <person name="Muok A.R."/>
            <person name="Liu L."/>
            <person name="Xian W.D."/>
            <person name="Zhi X.Y."/>
            <person name="Li M.M."/>
            <person name="Silva L.P."/>
            <person name="Bowen B.P."/>
            <person name="Louie K."/>
            <person name="Briegel A."/>
            <person name="Pett-Ridge J."/>
            <person name="Weber P.K."/>
            <person name="Tocheva E.I."/>
            <person name="Woyke T."/>
            <person name="Northen T.R."/>
            <person name="Mayali X."/>
            <person name="Li W.J."/>
            <person name="Hedlund B.P."/>
        </authorList>
    </citation>
    <scope>NUCLEOTIDE SEQUENCE [LARGE SCALE GENOMIC DNA]</scope>
    <source>
        <strain evidence="2 3">YIM 72310</strain>
    </source>
</reference>
<evidence type="ECO:0000259" key="1">
    <source>
        <dbReference type="Pfam" id="PF01575"/>
    </source>
</evidence>
<organism evidence="2 3">
    <name type="scientific">Tepidiforma flava</name>
    <dbReference type="NCBI Taxonomy" id="3004094"/>
    <lineage>
        <taxon>Bacteria</taxon>
        <taxon>Bacillati</taxon>
        <taxon>Chloroflexota</taxon>
        <taxon>Tepidiformia</taxon>
        <taxon>Tepidiformales</taxon>
        <taxon>Tepidiformaceae</taxon>
        <taxon>Tepidiforma</taxon>
    </lineage>
</organism>
<dbReference type="Proteomes" id="UP001212803">
    <property type="component" value="Chromosome"/>
</dbReference>
<keyword evidence="3" id="KW-1185">Reference proteome</keyword>
<proteinExistence type="predicted"/>
<name>A0ABY7M7B2_9CHLR</name>
<dbReference type="Pfam" id="PF01575">
    <property type="entry name" value="MaoC_dehydratas"/>
    <property type="match status" value="1"/>
</dbReference>
<sequence>MALQVGDTREQVVIEKINRTHIVKYAGASGDFNPIHHDEIFAKEVAGYPRCSPTGCCRWG</sequence>
<accession>A0ABY7M7B2</accession>
<dbReference type="InterPro" id="IPR002539">
    <property type="entry name" value="MaoC-like_dom"/>
</dbReference>
<dbReference type="Gene3D" id="3.10.129.10">
    <property type="entry name" value="Hotdog Thioesterase"/>
    <property type="match status" value="1"/>
</dbReference>
<feature type="domain" description="MaoC-like" evidence="1">
    <location>
        <begin position="5"/>
        <end position="45"/>
    </location>
</feature>
<evidence type="ECO:0000313" key="2">
    <source>
        <dbReference type="EMBL" id="WBL36389.1"/>
    </source>
</evidence>
<dbReference type="EMBL" id="CP115149">
    <property type="protein sequence ID" value="WBL36389.1"/>
    <property type="molecule type" value="Genomic_DNA"/>
</dbReference>
<protein>
    <submittedName>
        <fullName evidence="2">MaoC/PaaZ C-terminal domain-containing protein</fullName>
    </submittedName>
</protein>
<dbReference type="RefSeq" id="WP_270056913.1">
    <property type="nucleotide sequence ID" value="NZ_CP115149.1"/>
</dbReference>